<dbReference type="AlphaFoldDB" id="A0A0F9ULT3"/>
<evidence type="ECO:0000313" key="2">
    <source>
        <dbReference type="EMBL" id="KKN88422.1"/>
    </source>
</evidence>
<dbReference type="NCBIfam" id="TIGR03299">
    <property type="entry name" value="LGT_TIGR03299"/>
    <property type="match status" value="1"/>
</dbReference>
<proteinExistence type="predicted"/>
<dbReference type="InterPro" id="IPR026325">
    <property type="entry name" value="DUF932"/>
</dbReference>
<accession>A0A0F9ULT3</accession>
<sequence length="460" mass="50966">MNLDNVINETEKRNGGPQIIKQNDDMNSIKANPFDSLQVWDAAEFGMTREQAIEEIKNDPVQMGRLKEAAIKRANLNQADDGSISMFVSADLQDAWWHELGKCISHAANSQQAIELANMGFIAKKVPLMVPANYDANTDETKVGKSYPHNPYEKMIHSGAYAVVREDNGHNLTQGKSVGGRYTVLQYSEVFEIMDEIVGQGGAKFHSAGVLGGGERAWMLAELPEEFEAAEGDNIKLFLLGVGSHDGTGATKFMLTSERVVCANTLRQALNGKDCISFRHTKNQKARAKQAAKALLMAKVGIERLQAKVARAVDVTVDQTQAEDYFALCLDDIVETTVADQRVTAASLTDGSLLSSILEITDLEERQTEEKRLDRCKNRRAKLLKDIIERYESDRNNGMVSIRDTGWSAYNAVSEFADHSPLNTYKGDRKAEKRFDSVLMGRANQIKQNALELVLEMTVA</sequence>
<protein>
    <submittedName>
        <fullName evidence="2">Uncharacterized protein</fullName>
    </submittedName>
</protein>
<comment type="caution">
    <text evidence="2">The sequence shown here is derived from an EMBL/GenBank/DDBJ whole genome shotgun (WGS) entry which is preliminary data.</text>
</comment>
<dbReference type="EMBL" id="LAZR01000129">
    <property type="protein sequence ID" value="KKN88422.1"/>
    <property type="molecule type" value="Genomic_DNA"/>
</dbReference>
<gene>
    <name evidence="2" type="ORF">LCGC14_0249850</name>
</gene>
<evidence type="ECO:0000256" key="1">
    <source>
        <dbReference type="SAM" id="MobiDB-lite"/>
    </source>
</evidence>
<organism evidence="2">
    <name type="scientific">marine sediment metagenome</name>
    <dbReference type="NCBI Taxonomy" id="412755"/>
    <lineage>
        <taxon>unclassified sequences</taxon>
        <taxon>metagenomes</taxon>
        <taxon>ecological metagenomes</taxon>
    </lineage>
</organism>
<dbReference type="Pfam" id="PF06067">
    <property type="entry name" value="DUF932"/>
    <property type="match status" value="1"/>
</dbReference>
<reference evidence="2" key="1">
    <citation type="journal article" date="2015" name="Nature">
        <title>Complex archaea that bridge the gap between prokaryotes and eukaryotes.</title>
        <authorList>
            <person name="Spang A."/>
            <person name="Saw J.H."/>
            <person name="Jorgensen S.L."/>
            <person name="Zaremba-Niedzwiedzka K."/>
            <person name="Martijn J."/>
            <person name="Lind A.E."/>
            <person name="van Eijk R."/>
            <person name="Schleper C."/>
            <person name="Guy L."/>
            <person name="Ettema T.J."/>
        </authorList>
    </citation>
    <scope>NUCLEOTIDE SEQUENCE</scope>
</reference>
<dbReference type="InterPro" id="IPR017686">
    <property type="entry name" value="Phg/plasmid-like_prot"/>
</dbReference>
<feature type="region of interest" description="Disordered" evidence="1">
    <location>
        <begin position="1"/>
        <end position="21"/>
    </location>
</feature>
<name>A0A0F9ULT3_9ZZZZ</name>